<dbReference type="PANTHER" id="PTHR31087:SF58">
    <property type="entry name" value="OS07G0230700 PROTEIN"/>
    <property type="match status" value="1"/>
</dbReference>
<sequence length="203" mass="22573">MESSSNPPSANPVVIISPHFCSPNQVELAIVTKLLNLSEGSLAVTDMNGTFRFKVKGRVMSLRDRRILQDAAGNALVTLRRKIRTVHNKWLAFRGDSTAAKDLLFTTKLSYLPEGKSELNVFLAANTDEEVCDFEVKGSWMRRSFTVHAANSDVILAQMHKELDSLKFQSNVLGKDIFAVTVNPNVDFSFIVALIVIMDETIE</sequence>
<protein>
    <submittedName>
        <fullName evidence="2">Protein LURP-one-related 15</fullName>
    </submittedName>
</protein>
<name>A0A438DZG4_VITVI</name>
<proteinExistence type="inferred from homology"/>
<dbReference type="InterPro" id="IPR025659">
    <property type="entry name" value="Tubby-like_C"/>
</dbReference>
<reference evidence="2 3" key="1">
    <citation type="journal article" date="2018" name="PLoS Genet.">
        <title>Population sequencing reveals clonal diversity and ancestral inbreeding in the grapevine cultivar Chardonnay.</title>
        <authorList>
            <person name="Roach M.J."/>
            <person name="Johnson D.L."/>
            <person name="Bohlmann J."/>
            <person name="van Vuuren H.J."/>
            <person name="Jones S.J."/>
            <person name="Pretorius I.S."/>
            <person name="Schmidt S.A."/>
            <person name="Borneman A.R."/>
        </authorList>
    </citation>
    <scope>NUCLEOTIDE SEQUENCE [LARGE SCALE GENOMIC DNA]</scope>
    <source>
        <strain evidence="3">cv. Chardonnay</strain>
        <tissue evidence="2">Leaf</tissue>
    </source>
</reference>
<dbReference type="AlphaFoldDB" id="A0A438DZG4"/>
<dbReference type="Proteomes" id="UP000288805">
    <property type="component" value="Unassembled WGS sequence"/>
</dbReference>
<comment type="similarity">
    <text evidence="1">Belongs to the LOR family.</text>
</comment>
<dbReference type="EMBL" id="QGNW01001448">
    <property type="protein sequence ID" value="RVW40901.1"/>
    <property type="molecule type" value="Genomic_DNA"/>
</dbReference>
<dbReference type="SUPFAM" id="SSF54518">
    <property type="entry name" value="Tubby C-terminal domain-like"/>
    <property type="match status" value="1"/>
</dbReference>
<dbReference type="Gene3D" id="2.40.160.200">
    <property type="entry name" value="LURP1-related"/>
    <property type="match status" value="1"/>
</dbReference>
<gene>
    <name evidence="2" type="primary">VvCHDh000712_2</name>
    <name evidence="2" type="ORF">CK203_076908</name>
</gene>
<evidence type="ECO:0000256" key="1">
    <source>
        <dbReference type="ARBA" id="ARBA00005437"/>
    </source>
</evidence>
<accession>A0A438DZG4</accession>
<organism evidence="2 3">
    <name type="scientific">Vitis vinifera</name>
    <name type="common">Grape</name>
    <dbReference type="NCBI Taxonomy" id="29760"/>
    <lineage>
        <taxon>Eukaryota</taxon>
        <taxon>Viridiplantae</taxon>
        <taxon>Streptophyta</taxon>
        <taxon>Embryophyta</taxon>
        <taxon>Tracheophyta</taxon>
        <taxon>Spermatophyta</taxon>
        <taxon>Magnoliopsida</taxon>
        <taxon>eudicotyledons</taxon>
        <taxon>Gunneridae</taxon>
        <taxon>Pentapetalae</taxon>
        <taxon>rosids</taxon>
        <taxon>Vitales</taxon>
        <taxon>Vitaceae</taxon>
        <taxon>Viteae</taxon>
        <taxon>Vitis</taxon>
    </lineage>
</organism>
<comment type="caution">
    <text evidence="2">The sequence shown here is derived from an EMBL/GenBank/DDBJ whole genome shotgun (WGS) entry which is preliminary data.</text>
</comment>
<dbReference type="InterPro" id="IPR038595">
    <property type="entry name" value="LOR_sf"/>
</dbReference>
<dbReference type="InterPro" id="IPR007612">
    <property type="entry name" value="LOR"/>
</dbReference>
<evidence type="ECO:0000313" key="2">
    <source>
        <dbReference type="EMBL" id="RVW40901.1"/>
    </source>
</evidence>
<evidence type="ECO:0000313" key="3">
    <source>
        <dbReference type="Proteomes" id="UP000288805"/>
    </source>
</evidence>
<dbReference type="Pfam" id="PF04525">
    <property type="entry name" value="LOR"/>
    <property type="match status" value="1"/>
</dbReference>
<dbReference type="PANTHER" id="PTHR31087">
    <property type="match status" value="1"/>
</dbReference>